<evidence type="ECO:0000256" key="4">
    <source>
        <dbReference type="PROSITE-ProRule" id="PRU00134"/>
    </source>
</evidence>
<dbReference type="PROSITE" id="PS50865">
    <property type="entry name" value="ZF_MYND_2"/>
    <property type="match status" value="1"/>
</dbReference>
<evidence type="ECO:0000256" key="3">
    <source>
        <dbReference type="ARBA" id="ARBA00022833"/>
    </source>
</evidence>
<dbReference type="RefSeq" id="XP_043043462.1">
    <property type="nucleotide sequence ID" value="XM_043178930.1"/>
</dbReference>
<dbReference type="EMBL" id="MU250527">
    <property type="protein sequence ID" value="KAG7449962.1"/>
    <property type="molecule type" value="Genomic_DNA"/>
</dbReference>
<proteinExistence type="predicted"/>
<evidence type="ECO:0000313" key="7">
    <source>
        <dbReference type="Proteomes" id="UP000812287"/>
    </source>
</evidence>
<dbReference type="SUPFAM" id="SSF144232">
    <property type="entry name" value="HIT/MYND zinc finger-like"/>
    <property type="match status" value="1"/>
</dbReference>
<evidence type="ECO:0000256" key="2">
    <source>
        <dbReference type="ARBA" id="ARBA00022771"/>
    </source>
</evidence>
<dbReference type="GeneID" id="66101224"/>
<accession>A0A9P8AXI1</accession>
<dbReference type="InterPro" id="IPR002893">
    <property type="entry name" value="Znf_MYND"/>
</dbReference>
<evidence type="ECO:0000313" key="6">
    <source>
        <dbReference type="EMBL" id="KAG7449962.1"/>
    </source>
</evidence>
<evidence type="ECO:0000259" key="5">
    <source>
        <dbReference type="PROSITE" id="PS50865"/>
    </source>
</evidence>
<dbReference type="OrthoDB" id="3012144at2759"/>
<organism evidence="6 7">
    <name type="scientific">Guyanagaster necrorhizus</name>
    <dbReference type="NCBI Taxonomy" id="856835"/>
    <lineage>
        <taxon>Eukaryota</taxon>
        <taxon>Fungi</taxon>
        <taxon>Dikarya</taxon>
        <taxon>Basidiomycota</taxon>
        <taxon>Agaricomycotina</taxon>
        <taxon>Agaricomycetes</taxon>
        <taxon>Agaricomycetidae</taxon>
        <taxon>Agaricales</taxon>
        <taxon>Marasmiineae</taxon>
        <taxon>Physalacriaceae</taxon>
        <taxon>Guyanagaster</taxon>
    </lineage>
</organism>
<protein>
    <recommendedName>
        <fullName evidence="5">MYND-type domain-containing protein</fullName>
    </recommendedName>
</protein>
<dbReference type="Pfam" id="PF01753">
    <property type="entry name" value="zf-MYND"/>
    <property type="match status" value="1"/>
</dbReference>
<feature type="domain" description="MYND-type" evidence="5">
    <location>
        <begin position="175"/>
        <end position="216"/>
    </location>
</feature>
<keyword evidence="3" id="KW-0862">Zinc</keyword>
<dbReference type="Gene3D" id="6.10.140.2220">
    <property type="match status" value="1"/>
</dbReference>
<dbReference type="Proteomes" id="UP000812287">
    <property type="component" value="Unassembled WGS sequence"/>
</dbReference>
<dbReference type="AlphaFoldDB" id="A0A9P8AXI1"/>
<evidence type="ECO:0000256" key="1">
    <source>
        <dbReference type="ARBA" id="ARBA00022723"/>
    </source>
</evidence>
<keyword evidence="7" id="KW-1185">Reference proteome</keyword>
<keyword evidence="1" id="KW-0479">Metal-binding</keyword>
<comment type="caution">
    <text evidence="6">The sequence shown here is derived from an EMBL/GenBank/DDBJ whole genome shotgun (WGS) entry which is preliminary data.</text>
</comment>
<reference evidence="6" key="1">
    <citation type="submission" date="2020-11" db="EMBL/GenBank/DDBJ databases">
        <title>Adaptations for nitrogen fixation in a non-lichenized fungal sporocarp promotes dispersal by wood-feeding termites.</title>
        <authorList>
            <consortium name="DOE Joint Genome Institute"/>
            <person name="Koch R.A."/>
            <person name="Yoon G."/>
            <person name="Arayal U."/>
            <person name="Lail K."/>
            <person name="Amirebrahimi M."/>
            <person name="Labutti K."/>
            <person name="Lipzen A."/>
            <person name="Riley R."/>
            <person name="Barry K."/>
            <person name="Henrissat B."/>
            <person name="Grigoriev I.V."/>
            <person name="Herr J.R."/>
            <person name="Aime M.C."/>
        </authorList>
    </citation>
    <scope>NUCLEOTIDE SEQUENCE</scope>
    <source>
        <strain evidence="6">MCA 3950</strain>
    </source>
</reference>
<keyword evidence="2 4" id="KW-0863">Zinc-finger</keyword>
<sequence>MLAFATGIHKRHLIQPVCLADTTSSMLVPIPRHIILAMPLLRAHHLTPGSQITTNPLKSLGRNQDFSQTTFHLFDFTLHLAVRNTISTLPVLSTSPPLRDILIHRLEENRALTANLILQCILDKFAHIPEESDTILLHRSLFTIVSSTVQLSVQSVPIDIALLKNKSIQWISLVLRFCLGISAGMFMTCSGCRFTLYCSRTCQKNDWSSGNHRPLCAKIRQLRNDTRLLPTSLSDRRAIENLNSQYLEYHKQKPSEWDDLLDEYIAENGEPFWPLVLVLDYRALNVEPDIQIESSQSERERGKLETGGREAMHVRIRYFT</sequence>
<gene>
    <name evidence="6" type="ORF">BT62DRAFT_1073363</name>
</gene>
<dbReference type="GO" id="GO:0008270">
    <property type="term" value="F:zinc ion binding"/>
    <property type="evidence" value="ECO:0007669"/>
    <property type="project" value="UniProtKB-KW"/>
</dbReference>
<name>A0A9P8AXI1_9AGAR</name>